<dbReference type="InterPro" id="IPR003591">
    <property type="entry name" value="Leu-rich_rpt_typical-subtyp"/>
</dbReference>
<dbReference type="GO" id="GO:0005576">
    <property type="term" value="C:extracellular region"/>
    <property type="evidence" value="ECO:0007669"/>
    <property type="project" value="UniProtKB-SubCell"/>
</dbReference>
<feature type="domain" description="Ig-like" evidence="11">
    <location>
        <begin position="334"/>
        <end position="432"/>
    </location>
</feature>
<keyword evidence="5 10" id="KW-0732">Signal</keyword>
<accession>A0A834J082</accession>
<sequence>MVGVCFWVSYMVLLFSSFTYAKTKCGKGCRCLDTFIDCASKGLITVPQNIPKWAAHLEMNRNKLTVIEPLTFHDFEQLKILKLKRNQINTLKDGAFYGLKKIEKLLLDNNYITVITKGWLYGLESLKELSLSHNHISQINDDAWEFCDTLAALDISFNNLDSIKEDTFKNLASLQKLNLNSNNIMAIKDTAFSHLPKLKSLYLNNNQIYWTIEDGSGVFQGLDELTRFHLMENNITSINSNAFLGLKNVTYINLANNNITSVQNNAFYKVPALKQLLINSTSLLCDRNLKWFLEWLSLKNITLQASCGYPDWLRGMLISNISASNLTWDELPKPRLIEEPALEIMALKGKNVTLNCKAVSSSTSNMTFLWRKDNEELINPNVKVMSRTYPDGKSVETSSVLNLFSVDNSHAGKYQCVVSNSYGTTYSVKSLISVLVYPTFLKTPKNVQVQAGETAKLECAATGEPPPEVAWHKDGGNDFPAATERRMHVLPADDVFFIVNVSPSDAGVYSCTAHNAAGIATADAKLEVLQKPHVIKGPEDRELAAGEPIVLQCMVQGVPKPTITWFKDNEPLVATERHFIIAENQVIVIVDSFHNDSGIYECHLNNSLGQEIGRSRIIIKPSVLDTSNILGIIIIAVVCCAVITSLIWVAIIYQTHRSSCPKEPTPIHPTELPESTDCASERSSCKDSGTAAPGRIMIGLMVKLARWRKRLHKQLRTVFRQYNLIKRYKDARYFQLYC</sequence>
<dbReference type="SMART" id="SM00365">
    <property type="entry name" value="LRR_SD22"/>
    <property type="match status" value="3"/>
</dbReference>
<dbReference type="Pfam" id="PF07679">
    <property type="entry name" value="I-set"/>
    <property type="match status" value="2"/>
</dbReference>
<dbReference type="OrthoDB" id="5917255at2759"/>
<dbReference type="Gene3D" id="2.60.40.10">
    <property type="entry name" value="Immunoglobulins"/>
    <property type="match status" value="3"/>
</dbReference>
<dbReference type="FunFam" id="2.60.40.10:FF:001223">
    <property type="entry name" value="Sidekick cell adhesion molecule 1"/>
    <property type="match status" value="1"/>
</dbReference>
<dbReference type="GO" id="GO:0007399">
    <property type="term" value="P:nervous system development"/>
    <property type="evidence" value="ECO:0007669"/>
    <property type="project" value="UniProtKB-ARBA"/>
</dbReference>
<keyword evidence="9" id="KW-1133">Transmembrane helix</keyword>
<dbReference type="FunFam" id="2.60.40.10:FF:000150">
    <property type="entry name" value="Leucine rich repeats and immunoglobulin like domains 3"/>
    <property type="match status" value="1"/>
</dbReference>
<organism evidence="12 13">
    <name type="scientific">Rhynchophorus ferrugineus</name>
    <name type="common">Red palm weevil</name>
    <name type="synonym">Curculio ferrugineus</name>
    <dbReference type="NCBI Taxonomy" id="354439"/>
    <lineage>
        <taxon>Eukaryota</taxon>
        <taxon>Metazoa</taxon>
        <taxon>Ecdysozoa</taxon>
        <taxon>Arthropoda</taxon>
        <taxon>Hexapoda</taxon>
        <taxon>Insecta</taxon>
        <taxon>Pterygota</taxon>
        <taxon>Neoptera</taxon>
        <taxon>Endopterygota</taxon>
        <taxon>Coleoptera</taxon>
        <taxon>Polyphaga</taxon>
        <taxon>Cucujiformia</taxon>
        <taxon>Curculionidae</taxon>
        <taxon>Dryophthorinae</taxon>
        <taxon>Rhynchophorus</taxon>
    </lineage>
</organism>
<evidence type="ECO:0000256" key="3">
    <source>
        <dbReference type="ARBA" id="ARBA00022525"/>
    </source>
</evidence>
<keyword evidence="6" id="KW-0677">Repeat</keyword>
<protein>
    <recommendedName>
        <fullName evidence="11">Ig-like domain-containing protein</fullName>
    </recommendedName>
</protein>
<evidence type="ECO:0000256" key="10">
    <source>
        <dbReference type="SAM" id="SignalP"/>
    </source>
</evidence>
<dbReference type="EMBL" id="JAACXV010000003">
    <property type="protein sequence ID" value="KAF7287710.1"/>
    <property type="molecule type" value="Genomic_DNA"/>
</dbReference>
<dbReference type="Pfam" id="PF13927">
    <property type="entry name" value="Ig_3"/>
    <property type="match status" value="1"/>
</dbReference>
<dbReference type="SMART" id="SM00409">
    <property type="entry name" value="IG"/>
    <property type="match status" value="3"/>
</dbReference>
<feature type="chain" id="PRO_5032431289" description="Ig-like domain-containing protein" evidence="10">
    <location>
        <begin position="22"/>
        <end position="738"/>
    </location>
</feature>
<keyword evidence="4" id="KW-0433">Leucine-rich repeat</keyword>
<dbReference type="PANTHER" id="PTHR45842:SF12">
    <property type="entry name" value="KEKKON 5, ISOFORM A"/>
    <property type="match status" value="1"/>
</dbReference>
<keyword evidence="9" id="KW-0812">Transmembrane</keyword>
<evidence type="ECO:0000256" key="1">
    <source>
        <dbReference type="ARBA" id="ARBA00004613"/>
    </source>
</evidence>
<dbReference type="SMART" id="SM00408">
    <property type="entry name" value="IGc2"/>
    <property type="match status" value="3"/>
</dbReference>
<dbReference type="Gene3D" id="3.80.10.10">
    <property type="entry name" value="Ribonuclease Inhibitor"/>
    <property type="match status" value="3"/>
</dbReference>
<feature type="domain" description="Ig-like" evidence="11">
    <location>
        <begin position="438"/>
        <end position="527"/>
    </location>
</feature>
<evidence type="ECO:0000256" key="4">
    <source>
        <dbReference type="ARBA" id="ARBA00022614"/>
    </source>
</evidence>
<dbReference type="Proteomes" id="UP000625711">
    <property type="component" value="Unassembled WGS sequence"/>
</dbReference>
<dbReference type="InterPro" id="IPR050467">
    <property type="entry name" value="LRFN"/>
</dbReference>
<keyword evidence="7" id="KW-1015">Disulfide bond</keyword>
<dbReference type="PROSITE" id="PS50835">
    <property type="entry name" value="IG_LIKE"/>
    <property type="match status" value="3"/>
</dbReference>
<reference evidence="12" key="1">
    <citation type="submission" date="2020-08" db="EMBL/GenBank/DDBJ databases">
        <title>Genome sequencing and assembly of the red palm weevil Rhynchophorus ferrugineus.</title>
        <authorList>
            <person name="Dias G.B."/>
            <person name="Bergman C.M."/>
            <person name="Manee M."/>
        </authorList>
    </citation>
    <scope>NUCLEOTIDE SEQUENCE</scope>
    <source>
        <strain evidence="12">AA-2017</strain>
        <tissue evidence="12">Whole larva</tissue>
    </source>
</reference>
<evidence type="ECO:0000256" key="5">
    <source>
        <dbReference type="ARBA" id="ARBA00022729"/>
    </source>
</evidence>
<feature type="transmembrane region" description="Helical" evidence="9">
    <location>
        <begin position="629"/>
        <end position="653"/>
    </location>
</feature>
<evidence type="ECO:0000313" key="13">
    <source>
        <dbReference type="Proteomes" id="UP000625711"/>
    </source>
</evidence>
<dbReference type="InterPro" id="IPR001611">
    <property type="entry name" value="Leu-rich_rpt"/>
</dbReference>
<dbReference type="CDD" id="cd00096">
    <property type="entry name" value="Ig"/>
    <property type="match status" value="1"/>
</dbReference>
<evidence type="ECO:0000256" key="8">
    <source>
        <dbReference type="ARBA" id="ARBA00023180"/>
    </source>
</evidence>
<dbReference type="InterPro" id="IPR003598">
    <property type="entry name" value="Ig_sub2"/>
</dbReference>
<dbReference type="InterPro" id="IPR013783">
    <property type="entry name" value="Ig-like_fold"/>
</dbReference>
<feature type="domain" description="Ig-like" evidence="11">
    <location>
        <begin position="532"/>
        <end position="613"/>
    </location>
</feature>
<dbReference type="SMART" id="SM00369">
    <property type="entry name" value="LRR_TYP"/>
    <property type="match status" value="8"/>
</dbReference>
<evidence type="ECO:0000313" key="12">
    <source>
        <dbReference type="EMBL" id="KAF7287710.1"/>
    </source>
</evidence>
<dbReference type="Pfam" id="PF00560">
    <property type="entry name" value="LRR_1"/>
    <property type="match status" value="1"/>
</dbReference>
<dbReference type="InterPro" id="IPR007110">
    <property type="entry name" value="Ig-like_dom"/>
</dbReference>
<evidence type="ECO:0000256" key="7">
    <source>
        <dbReference type="ARBA" id="ARBA00023157"/>
    </source>
</evidence>
<evidence type="ECO:0000256" key="6">
    <source>
        <dbReference type="ARBA" id="ARBA00022737"/>
    </source>
</evidence>
<proteinExistence type="predicted"/>
<keyword evidence="13" id="KW-1185">Reference proteome</keyword>
<keyword evidence="9" id="KW-0472">Membrane</keyword>
<feature type="signal peptide" evidence="10">
    <location>
        <begin position="1"/>
        <end position="21"/>
    </location>
</feature>
<dbReference type="InterPro" id="IPR036179">
    <property type="entry name" value="Ig-like_dom_sf"/>
</dbReference>
<dbReference type="SUPFAM" id="SSF52058">
    <property type="entry name" value="L domain-like"/>
    <property type="match status" value="1"/>
</dbReference>
<dbReference type="PANTHER" id="PTHR45842">
    <property type="entry name" value="SYNAPTIC ADHESION-LIKE MOLECULE SALM"/>
    <property type="match status" value="1"/>
</dbReference>
<keyword evidence="8" id="KW-0325">Glycoprotein</keyword>
<comment type="subcellular location">
    <subcellularLocation>
        <location evidence="1">Secreted</location>
    </subcellularLocation>
</comment>
<name>A0A834J082_RHYFE</name>
<dbReference type="PROSITE" id="PS51450">
    <property type="entry name" value="LRR"/>
    <property type="match status" value="1"/>
</dbReference>
<dbReference type="AlphaFoldDB" id="A0A834J082"/>
<dbReference type="Pfam" id="PF13855">
    <property type="entry name" value="LRR_8"/>
    <property type="match status" value="3"/>
</dbReference>
<evidence type="ECO:0000256" key="2">
    <source>
        <dbReference type="ARBA" id="ARBA00022473"/>
    </source>
</evidence>
<dbReference type="InterPro" id="IPR032675">
    <property type="entry name" value="LRR_dom_sf"/>
</dbReference>
<keyword evidence="3" id="KW-0964">Secreted</keyword>
<dbReference type="InterPro" id="IPR003599">
    <property type="entry name" value="Ig_sub"/>
</dbReference>
<gene>
    <name evidence="12" type="ORF">GWI33_003352</name>
</gene>
<dbReference type="InterPro" id="IPR013098">
    <property type="entry name" value="Ig_I-set"/>
</dbReference>
<evidence type="ECO:0000259" key="11">
    <source>
        <dbReference type="PROSITE" id="PS50835"/>
    </source>
</evidence>
<keyword evidence="2" id="KW-0217">Developmental protein</keyword>
<dbReference type="FunFam" id="3.80.10.10:FF:000002">
    <property type="entry name" value="Slit guidance ligand 2"/>
    <property type="match status" value="1"/>
</dbReference>
<comment type="caution">
    <text evidence="12">The sequence shown here is derived from an EMBL/GenBank/DDBJ whole genome shotgun (WGS) entry which is preliminary data.</text>
</comment>
<evidence type="ECO:0000256" key="9">
    <source>
        <dbReference type="SAM" id="Phobius"/>
    </source>
</evidence>
<dbReference type="SUPFAM" id="SSF48726">
    <property type="entry name" value="Immunoglobulin"/>
    <property type="match status" value="3"/>
</dbReference>